<evidence type="ECO:0000256" key="1">
    <source>
        <dbReference type="SAM" id="MobiDB-lite"/>
    </source>
</evidence>
<reference evidence="3 4" key="1">
    <citation type="submission" date="2017-09" db="EMBL/GenBank/DDBJ databases">
        <title>Draft Genome Sequence of Corynebacterium accolens AH4003.</title>
        <authorList>
            <person name="Chen Y."/>
            <person name="Oosthuysen W.F."/>
            <person name="Kelley S."/>
            <person name="Horswill A."/>
        </authorList>
    </citation>
    <scope>NUCLEOTIDE SEQUENCE [LARGE SCALE GENOMIC DNA]</scope>
    <source>
        <strain evidence="3 4">AH4003</strain>
    </source>
</reference>
<evidence type="ECO:0000256" key="2">
    <source>
        <dbReference type="SAM" id="Phobius"/>
    </source>
</evidence>
<feature type="compositionally biased region" description="Basic and acidic residues" evidence="1">
    <location>
        <begin position="90"/>
        <end position="101"/>
    </location>
</feature>
<accession>A0A2A4AKV8</accession>
<feature type="region of interest" description="Disordered" evidence="1">
    <location>
        <begin position="47"/>
        <end position="105"/>
    </location>
</feature>
<protein>
    <submittedName>
        <fullName evidence="3">Uncharacterized protein</fullName>
    </submittedName>
</protein>
<feature type="transmembrane region" description="Helical" evidence="2">
    <location>
        <begin position="14"/>
        <end position="37"/>
    </location>
</feature>
<dbReference type="AlphaFoldDB" id="A0A2A4AKV8"/>
<keyword evidence="2" id="KW-0812">Transmembrane</keyword>
<dbReference type="Proteomes" id="UP000218690">
    <property type="component" value="Unassembled WGS sequence"/>
</dbReference>
<dbReference type="EMBL" id="NWBP01000016">
    <property type="protein sequence ID" value="PCC83034.1"/>
    <property type="molecule type" value="Genomic_DNA"/>
</dbReference>
<keyword evidence="2" id="KW-1133">Transmembrane helix</keyword>
<evidence type="ECO:0000313" key="4">
    <source>
        <dbReference type="Proteomes" id="UP000218690"/>
    </source>
</evidence>
<sequence>MTYPYPQQKDMSGVVPIVVGIVILVAIVAAAAAFFLLGRGGEKTEQTAQQEFKPVESTTTSTASTTSAAPSTKESPSQSVVTVTETAPNPEEHYDHGRDKSTVSGGILSDRGWSGSYASCTAGEDLILAGTSDDGKVVVCGNAGGATYRSDMFGGTLELPAEGHEGTYQVDADLSYIVVNADGLRVYQDNTAVESVTWNDYWQR</sequence>
<feature type="compositionally biased region" description="Polar residues" evidence="1">
    <location>
        <begin position="78"/>
        <end position="87"/>
    </location>
</feature>
<gene>
    <name evidence="3" type="ORF">COM45_04315</name>
</gene>
<name>A0A2A4AKV8_9CORY</name>
<organism evidence="3 4">
    <name type="scientific">Corynebacterium accolens</name>
    <dbReference type="NCBI Taxonomy" id="38284"/>
    <lineage>
        <taxon>Bacteria</taxon>
        <taxon>Bacillati</taxon>
        <taxon>Actinomycetota</taxon>
        <taxon>Actinomycetes</taxon>
        <taxon>Mycobacteriales</taxon>
        <taxon>Corynebacteriaceae</taxon>
        <taxon>Corynebacterium</taxon>
    </lineage>
</organism>
<comment type="caution">
    <text evidence="3">The sequence shown here is derived from an EMBL/GenBank/DDBJ whole genome shotgun (WGS) entry which is preliminary data.</text>
</comment>
<keyword evidence="2" id="KW-0472">Membrane</keyword>
<evidence type="ECO:0000313" key="3">
    <source>
        <dbReference type="EMBL" id="PCC83034.1"/>
    </source>
</evidence>
<proteinExistence type="predicted"/>
<feature type="compositionally biased region" description="Low complexity" evidence="1">
    <location>
        <begin position="56"/>
        <end position="77"/>
    </location>
</feature>